<dbReference type="FunFam" id="3.40.50.10540:FF:000004">
    <property type="entry name" value="Probable alpha-methylacyl-CoA racemase mcr"/>
    <property type="match status" value="1"/>
</dbReference>
<comment type="caution">
    <text evidence="12">The sequence shown here is derived from an EMBL/GenBank/DDBJ whole genome shotgun (WGS) entry which is preliminary data.</text>
</comment>
<accession>A0A7K4Z674</accession>
<dbReference type="FunFam" id="3.30.1540.10:FF:000004">
    <property type="entry name" value="Probable alpha-methylacyl-CoA racemase mcr"/>
    <property type="match status" value="1"/>
</dbReference>
<name>A0A7K4Z674_BUCAB</name>
<sequence>LGARQTPAAMALSGVRVLELAGLAPAPLCGMILADFGAQVVRVDRTRSAATPDVQARGKRSLALDLKRPPGAAALKRLCCEADVLIEPFRHGVMEKLGLGPEVLLQENPRLIYARLTGFGQTGKYAKSAGHDINYLSVSGVLSKLGRKDENPYAPINLLADFAGGGVMCAMGIIIALYERTRSGKGQIIDASMVEGVAYLSSFLWKSQNLGLWSRPRGENMLDSGAPFYETYKTSDGKFMAVGALEPKFYEQLMKGLGLDSDKFPSQLSFSDWPEMKKKIASVFAQKTQAEWCSIFDGTDACVTPVLSFDEAASHQHNKQRSSFIKNDQEEISPRPAPLLSRTPAVPSFKRDPFIGEHTEEILREYGFTKEEITKLYSDKVIEFSKPKPNL</sequence>
<evidence type="ECO:0000256" key="2">
    <source>
        <dbReference type="ARBA" id="ARBA00008383"/>
    </source>
</evidence>
<evidence type="ECO:0000313" key="13">
    <source>
        <dbReference type="Proteomes" id="UP000551127"/>
    </source>
</evidence>
<protein>
    <recommendedName>
        <fullName evidence="9">Alpha-methylacyl-CoA racemase</fullName>
        <ecNumber evidence="8">5.1.99.4</ecNumber>
    </recommendedName>
    <alternativeName>
        <fullName evidence="10">2-methylacyl-CoA racemase</fullName>
    </alternativeName>
</protein>
<dbReference type="InterPro" id="IPR050509">
    <property type="entry name" value="CoA-transferase_III"/>
</dbReference>
<evidence type="ECO:0000256" key="8">
    <source>
        <dbReference type="ARBA" id="ARBA00066407"/>
    </source>
</evidence>
<evidence type="ECO:0000313" key="12">
    <source>
        <dbReference type="EMBL" id="NWR66903.1"/>
    </source>
</evidence>
<dbReference type="InterPro" id="IPR003673">
    <property type="entry name" value="CoA-Trfase_fam_III"/>
</dbReference>
<organism evidence="12 13">
    <name type="scientific">Bucorvus abyssinicus</name>
    <name type="common">Northern ground-hornbill</name>
    <name type="synonym">Abyssinian ground-hornbill</name>
    <dbReference type="NCBI Taxonomy" id="153643"/>
    <lineage>
        <taxon>Eukaryota</taxon>
        <taxon>Metazoa</taxon>
        <taxon>Chordata</taxon>
        <taxon>Craniata</taxon>
        <taxon>Vertebrata</taxon>
        <taxon>Euteleostomi</taxon>
        <taxon>Archelosauria</taxon>
        <taxon>Archosauria</taxon>
        <taxon>Dinosauria</taxon>
        <taxon>Saurischia</taxon>
        <taxon>Theropoda</taxon>
        <taxon>Coelurosauria</taxon>
        <taxon>Aves</taxon>
        <taxon>Neognathae</taxon>
        <taxon>Neoaves</taxon>
        <taxon>Telluraves</taxon>
        <taxon>Coraciimorphae</taxon>
        <taxon>Bucerotiformes</taxon>
        <taxon>Bucorvidae</taxon>
        <taxon>Bucorvus</taxon>
    </lineage>
</organism>
<feature type="region of interest" description="Disordered" evidence="11">
    <location>
        <begin position="318"/>
        <end position="342"/>
    </location>
</feature>
<dbReference type="EC" id="5.1.99.4" evidence="8"/>
<dbReference type="Gene3D" id="3.30.1540.10">
    <property type="entry name" value="formyl-coa transferase, domain 3"/>
    <property type="match status" value="1"/>
</dbReference>
<evidence type="ECO:0000256" key="6">
    <source>
        <dbReference type="ARBA" id="ARBA00052701"/>
    </source>
</evidence>
<dbReference type="GO" id="GO:0008206">
    <property type="term" value="P:bile acid metabolic process"/>
    <property type="evidence" value="ECO:0007669"/>
    <property type="project" value="TreeGrafter"/>
</dbReference>
<dbReference type="GO" id="GO:0005739">
    <property type="term" value="C:mitochondrion"/>
    <property type="evidence" value="ECO:0007669"/>
    <property type="project" value="TreeGrafter"/>
</dbReference>
<evidence type="ECO:0000256" key="4">
    <source>
        <dbReference type="ARBA" id="ARBA00051456"/>
    </source>
</evidence>
<proteinExistence type="inferred from homology"/>
<evidence type="ECO:0000256" key="10">
    <source>
        <dbReference type="ARBA" id="ARBA00075249"/>
    </source>
</evidence>
<dbReference type="InterPro" id="IPR044855">
    <property type="entry name" value="CoA-Trfase_III_dom3_sf"/>
</dbReference>
<comment type="catalytic activity">
    <reaction evidence="5">
        <text>(2R,6)-dimethylheptanoyl-CoA = (2S,6)-dimethylheptanoyl-CoA</text>
        <dbReference type="Rhea" id="RHEA:46732"/>
        <dbReference type="ChEBI" id="CHEBI:86982"/>
        <dbReference type="ChEBI" id="CHEBI:86983"/>
    </reaction>
    <physiologicalReaction direction="left-to-right" evidence="5">
        <dbReference type="Rhea" id="RHEA:46733"/>
    </physiologicalReaction>
</comment>
<dbReference type="PANTHER" id="PTHR48228:SF5">
    <property type="entry name" value="ALPHA-METHYLACYL-COA RACEMASE"/>
    <property type="match status" value="1"/>
</dbReference>
<comment type="catalytic activity">
    <reaction evidence="6">
        <text>(25R)-3alpha,7alpha,12alpha-trihydroxy-5beta-cholestan-26-oyl-CoA = (25S)-3alpha,7alpha,12alpha-trihydroxy-5beta-cholestan-26-oyl-CoA</text>
        <dbReference type="Rhea" id="RHEA:40455"/>
        <dbReference type="ChEBI" id="CHEBI:58677"/>
        <dbReference type="ChEBI" id="CHEBI:77251"/>
    </reaction>
    <physiologicalReaction direction="left-to-right" evidence="6">
        <dbReference type="Rhea" id="RHEA:40456"/>
    </physiologicalReaction>
    <physiologicalReaction direction="right-to-left" evidence="6">
        <dbReference type="Rhea" id="RHEA:40457"/>
    </physiologicalReaction>
</comment>
<evidence type="ECO:0000256" key="11">
    <source>
        <dbReference type="SAM" id="MobiDB-lite"/>
    </source>
</evidence>
<evidence type="ECO:0000256" key="3">
    <source>
        <dbReference type="ARBA" id="ARBA00023235"/>
    </source>
</evidence>
<dbReference type="Pfam" id="PF02515">
    <property type="entry name" value="CoA_transf_3"/>
    <property type="match status" value="1"/>
</dbReference>
<comment type="similarity">
    <text evidence="2">Belongs to the CoA-transferase III family.</text>
</comment>
<comment type="function">
    <text evidence="7">Catalyzes the interconversion of (R)- and (S)-stereoisomers of alpha-methyl-branched-chain fatty acyl-CoA esters. Acts only on coenzyme A thioesters, not on free fatty acids, and accepts as substrates a wide range of alpha-methylacyl-CoAs, including pristanoyl-CoA, trihydroxycoprostanoyl-CoA (an intermediate in bile acid synthesis), and arylpropionic acids like the anti-inflammatory drug ibuprofen (2-(4-isobutylphenyl)propionic acid) but neither 3-methyl-branched nor linear-chain acyl-CoAs.</text>
</comment>
<evidence type="ECO:0000256" key="7">
    <source>
        <dbReference type="ARBA" id="ARBA00056478"/>
    </source>
</evidence>
<keyword evidence="3" id="KW-0413">Isomerase</keyword>
<dbReference type="InterPro" id="IPR023606">
    <property type="entry name" value="CoA-Trfase_III_dom_1_sf"/>
</dbReference>
<comment type="pathway">
    <text evidence="1">Lipid metabolism; bile acid biosynthesis.</text>
</comment>
<gene>
    <name evidence="12" type="primary">Amacr</name>
    <name evidence="12" type="ORF">BUCABY_R02842</name>
</gene>
<feature type="non-terminal residue" evidence="12">
    <location>
        <position position="1"/>
    </location>
</feature>
<dbReference type="Proteomes" id="UP000551127">
    <property type="component" value="Unassembled WGS sequence"/>
</dbReference>
<dbReference type="SUPFAM" id="SSF89796">
    <property type="entry name" value="CoA-transferase family III (CaiB/BaiF)"/>
    <property type="match status" value="1"/>
</dbReference>
<dbReference type="AlphaFoldDB" id="A0A7K4Z674"/>
<evidence type="ECO:0000256" key="1">
    <source>
        <dbReference type="ARBA" id="ARBA00004860"/>
    </source>
</evidence>
<dbReference type="PANTHER" id="PTHR48228">
    <property type="entry name" value="SUCCINYL-COA--D-CITRAMALATE COA-TRANSFERASE"/>
    <property type="match status" value="1"/>
</dbReference>
<dbReference type="Gene3D" id="3.40.50.10540">
    <property type="entry name" value="Crotonobetainyl-coa:carnitine coa-transferase, domain 1"/>
    <property type="match status" value="1"/>
</dbReference>
<comment type="catalytic activity">
    <reaction evidence="4">
        <text>a (2S)-2-methylacyl-CoA = a (2R)-2-methylacyl-CoA</text>
        <dbReference type="Rhea" id="RHEA:12657"/>
        <dbReference type="ChEBI" id="CHEBI:57313"/>
        <dbReference type="ChEBI" id="CHEBI:57314"/>
        <dbReference type="EC" id="5.1.99.4"/>
    </reaction>
    <physiologicalReaction direction="left-to-right" evidence="4">
        <dbReference type="Rhea" id="RHEA:12658"/>
    </physiologicalReaction>
    <physiologicalReaction direction="right-to-left" evidence="4">
        <dbReference type="Rhea" id="RHEA:12659"/>
    </physiologicalReaction>
</comment>
<dbReference type="EMBL" id="VYZL01005571">
    <property type="protein sequence ID" value="NWR66903.1"/>
    <property type="molecule type" value="Genomic_DNA"/>
</dbReference>
<dbReference type="GO" id="GO:0008111">
    <property type="term" value="F:alpha-methylacyl-CoA racemase activity"/>
    <property type="evidence" value="ECO:0007669"/>
    <property type="project" value="UniProtKB-EC"/>
</dbReference>
<keyword evidence="13" id="KW-1185">Reference proteome</keyword>
<evidence type="ECO:0000256" key="9">
    <source>
        <dbReference type="ARBA" id="ARBA00074506"/>
    </source>
</evidence>
<evidence type="ECO:0000256" key="5">
    <source>
        <dbReference type="ARBA" id="ARBA00052633"/>
    </source>
</evidence>
<reference evidence="12 13" key="1">
    <citation type="submission" date="2019-09" db="EMBL/GenBank/DDBJ databases">
        <title>Bird 10,000 Genomes (B10K) Project - Family phase.</title>
        <authorList>
            <person name="Zhang G."/>
        </authorList>
    </citation>
    <scope>NUCLEOTIDE SEQUENCE [LARGE SCALE GENOMIC DNA]</scope>
    <source>
        <strain evidence="12">B10K-DU-012-80</strain>
    </source>
</reference>
<feature type="non-terminal residue" evidence="12">
    <location>
        <position position="391"/>
    </location>
</feature>
<dbReference type="OrthoDB" id="16747at2759"/>